<dbReference type="EMBL" id="CAUYUJ010017170">
    <property type="protein sequence ID" value="CAK0872477.1"/>
    <property type="molecule type" value="Genomic_DNA"/>
</dbReference>
<feature type="compositionally biased region" description="Basic and acidic residues" evidence="1">
    <location>
        <begin position="1"/>
        <end position="15"/>
    </location>
</feature>
<sequence>MNGEEKRRDGGKQRWQDTSGSRDPWLLKLIRGASPKLLQTTCSVSCGAVMQLGAVRQSSSKDAQKQKLRRASGVSGGPLAWAKAPAEAPVKACPAPRRRGEETHAVVPLVI</sequence>
<name>A0ABN9VGZ6_9DINO</name>
<evidence type="ECO:0000313" key="3">
    <source>
        <dbReference type="Proteomes" id="UP001189429"/>
    </source>
</evidence>
<comment type="caution">
    <text evidence="2">The sequence shown here is derived from an EMBL/GenBank/DDBJ whole genome shotgun (WGS) entry which is preliminary data.</text>
</comment>
<gene>
    <name evidence="2" type="ORF">PCOR1329_LOCUS57925</name>
</gene>
<protein>
    <submittedName>
        <fullName evidence="2">Uncharacterized protein</fullName>
    </submittedName>
</protein>
<feature type="region of interest" description="Disordered" evidence="1">
    <location>
        <begin position="92"/>
        <end position="111"/>
    </location>
</feature>
<reference evidence="2" key="1">
    <citation type="submission" date="2023-10" db="EMBL/GenBank/DDBJ databases">
        <authorList>
            <person name="Chen Y."/>
            <person name="Shah S."/>
            <person name="Dougan E. K."/>
            <person name="Thang M."/>
            <person name="Chan C."/>
        </authorList>
    </citation>
    <scope>NUCLEOTIDE SEQUENCE [LARGE SCALE GENOMIC DNA]</scope>
</reference>
<keyword evidence="3" id="KW-1185">Reference proteome</keyword>
<accession>A0ABN9VGZ6</accession>
<proteinExistence type="predicted"/>
<dbReference type="Proteomes" id="UP001189429">
    <property type="component" value="Unassembled WGS sequence"/>
</dbReference>
<evidence type="ECO:0000313" key="2">
    <source>
        <dbReference type="EMBL" id="CAK0872477.1"/>
    </source>
</evidence>
<feature type="region of interest" description="Disordered" evidence="1">
    <location>
        <begin position="1"/>
        <end position="21"/>
    </location>
</feature>
<evidence type="ECO:0000256" key="1">
    <source>
        <dbReference type="SAM" id="MobiDB-lite"/>
    </source>
</evidence>
<organism evidence="2 3">
    <name type="scientific">Prorocentrum cordatum</name>
    <dbReference type="NCBI Taxonomy" id="2364126"/>
    <lineage>
        <taxon>Eukaryota</taxon>
        <taxon>Sar</taxon>
        <taxon>Alveolata</taxon>
        <taxon>Dinophyceae</taxon>
        <taxon>Prorocentrales</taxon>
        <taxon>Prorocentraceae</taxon>
        <taxon>Prorocentrum</taxon>
    </lineage>
</organism>
<feature type="region of interest" description="Disordered" evidence="1">
    <location>
        <begin position="56"/>
        <end position="87"/>
    </location>
</feature>